<dbReference type="AlphaFoldDB" id="T1DWE8"/>
<comment type="caution">
    <text evidence="2">The sequence shown here is derived from an EMBL/GenBank/DDBJ whole genome shotgun (WGS) entry which is preliminary data.</text>
</comment>
<protein>
    <submittedName>
        <fullName evidence="2">Uncharacterized protein</fullName>
    </submittedName>
</protein>
<reference evidence="2 3" key="1">
    <citation type="journal article" date="2013" name="Genome Announc.">
        <title>Draft Genome Sequence of Helicobacter fennelliae Strain MRY12-0050, Isolated from a Bacteremia Patient.</title>
        <authorList>
            <person name="Rimbara E."/>
            <person name="Matsui M."/>
            <person name="Mori S."/>
            <person name="Suzuki S."/>
            <person name="Suzuki M."/>
            <person name="Kim H."/>
            <person name="Sekizuka T."/>
            <person name="Kuroda M."/>
            <person name="Shibayama K."/>
        </authorList>
    </citation>
    <scope>NUCLEOTIDE SEQUENCE [LARGE SCALE GENOMIC DNA]</scope>
    <source>
        <strain evidence="2 3">MRY12-0050</strain>
    </source>
</reference>
<name>T1DWE8_9HELI</name>
<dbReference type="EMBL" id="BASD01000025">
    <property type="protein sequence ID" value="GAD19558.1"/>
    <property type="molecule type" value="Genomic_DNA"/>
</dbReference>
<sequence length="56" mass="6790">MAYKNTYTKNPFMLFFAFFELFCIAFAYRACLYLLHFYYIASHIAHCKNARQFSLK</sequence>
<evidence type="ECO:0000256" key="1">
    <source>
        <dbReference type="SAM" id="Phobius"/>
    </source>
</evidence>
<keyword evidence="1" id="KW-1133">Transmembrane helix</keyword>
<keyword evidence="3" id="KW-1185">Reference proteome</keyword>
<feature type="transmembrane region" description="Helical" evidence="1">
    <location>
        <begin position="12"/>
        <end position="39"/>
    </location>
</feature>
<keyword evidence="1" id="KW-0472">Membrane</keyword>
<dbReference type="Proteomes" id="UP000018143">
    <property type="component" value="Unassembled WGS sequence"/>
</dbReference>
<evidence type="ECO:0000313" key="3">
    <source>
        <dbReference type="Proteomes" id="UP000018143"/>
    </source>
</evidence>
<accession>T1DWE8</accession>
<proteinExistence type="predicted"/>
<organism evidence="2 3">
    <name type="scientific">Helicobacter fennelliae MRY12-0050</name>
    <dbReference type="NCBI Taxonomy" id="1325130"/>
    <lineage>
        <taxon>Bacteria</taxon>
        <taxon>Pseudomonadati</taxon>
        <taxon>Campylobacterota</taxon>
        <taxon>Epsilonproteobacteria</taxon>
        <taxon>Campylobacterales</taxon>
        <taxon>Helicobacteraceae</taxon>
        <taxon>Helicobacter</taxon>
    </lineage>
</organism>
<gene>
    <name evidence="2" type="ORF">HFN_0798</name>
</gene>
<keyword evidence="1" id="KW-0812">Transmembrane</keyword>
<evidence type="ECO:0000313" key="2">
    <source>
        <dbReference type="EMBL" id="GAD19558.1"/>
    </source>
</evidence>